<dbReference type="RefSeq" id="XP_024509207.1">
    <property type="nucleotide sequence ID" value="XM_024643548.1"/>
</dbReference>
<gene>
    <name evidence="1 3 4" type="ORF">SRAE_2000465100</name>
</gene>
<organism evidence="1">
    <name type="scientific">Strongyloides ratti</name>
    <name type="common">Parasitic roundworm</name>
    <dbReference type="NCBI Taxonomy" id="34506"/>
    <lineage>
        <taxon>Eukaryota</taxon>
        <taxon>Metazoa</taxon>
        <taxon>Ecdysozoa</taxon>
        <taxon>Nematoda</taxon>
        <taxon>Chromadorea</taxon>
        <taxon>Rhabditida</taxon>
        <taxon>Tylenchina</taxon>
        <taxon>Panagrolaimomorpha</taxon>
        <taxon>Strongyloidoidea</taxon>
        <taxon>Strongyloididae</taxon>
        <taxon>Strongyloides</taxon>
    </lineage>
</organism>
<dbReference type="CTD" id="36382379"/>
<dbReference type="EMBL" id="LN609529">
    <property type="protein sequence ID" value="CEF70008.1"/>
    <property type="molecule type" value="Genomic_DNA"/>
</dbReference>
<dbReference type="AlphaFoldDB" id="A0A090LJW7"/>
<evidence type="ECO:0000313" key="1">
    <source>
        <dbReference type="EMBL" id="CEF70008.1"/>
    </source>
</evidence>
<evidence type="ECO:0000313" key="2">
    <source>
        <dbReference type="Proteomes" id="UP000035682"/>
    </source>
</evidence>
<keyword evidence="2" id="KW-1185">Reference proteome</keyword>
<dbReference type="OrthoDB" id="5912342at2759"/>
<name>A0A090LJW7_STRRB</name>
<reference evidence="1 2" key="1">
    <citation type="submission" date="2014-09" db="EMBL/GenBank/DDBJ databases">
        <authorList>
            <person name="Martin A.A."/>
        </authorList>
    </citation>
    <scope>NUCLEOTIDE SEQUENCE</scope>
    <source>
        <strain evidence="2">ED321</strain>
        <strain evidence="1">ED321 Heterogonic</strain>
    </source>
</reference>
<evidence type="ECO:0000313" key="4">
    <source>
        <dbReference type="WormBase" id="SRAE_2000465100"/>
    </source>
</evidence>
<accession>A0A090LJW7</accession>
<protein>
    <submittedName>
        <fullName evidence="1 3">Uncharacterized protein</fullName>
    </submittedName>
</protein>
<dbReference type="WormBase" id="SRAE_2000465100">
    <property type="protein sequence ID" value="SRP09736"/>
    <property type="gene ID" value="WBGene00264886"/>
</dbReference>
<dbReference type="Proteomes" id="UP000035682">
    <property type="component" value="Unplaced"/>
</dbReference>
<dbReference type="WBParaSite" id="SRAE_2000465100.1">
    <property type="protein sequence ID" value="SRAE_2000465100.1"/>
    <property type="gene ID" value="WBGene00264886"/>
</dbReference>
<sequence>MVNVFKNKKNNDILLDGYTCEIKQFPSKISPESAEFEILQSTNGTAYIALTLIKIDNISTNWKEFQDQNRTIDIFDL</sequence>
<dbReference type="STRING" id="34506.A0A090LJW7"/>
<proteinExistence type="predicted"/>
<dbReference type="GeneID" id="36382379"/>
<evidence type="ECO:0000313" key="3">
    <source>
        <dbReference type="WBParaSite" id="SRAE_2000465100.1"/>
    </source>
</evidence>
<reference evidence="3" key="2">
    <citation type="submission" date="2020-12" db="UniProtKB">
        <authorList>
            <consortium name="WormBaseParasite"/>
        </authorList>
    </citation>
    <scope>IDENTIFICATION</scope>
</reference>